<evidence type="ECO:0000256" key="2">
    <source>
        <dbReference type="ARBA" id="ARBA00022679"/>
    </source>
</evidence>
<evidence type="ECO:0000256" key="4">
    <source>
        <dbReference type="ARBA" id="ARBA00022984"/>
    </source>
</evidence>
<reference evidence="7 8" key="1">
    <citation type="journal article" date="2016" name="Nat. Commun.">
        <title>Thousands of microbial genomes shed light on interconnected biogeochemical processes in an aquifer system.</title>
        <authorList>
            <person name="Anantharaman K."/>
            <person name="Brown C.T."/>
            <person name="Hug L.A."/>
            <person name="Sharon I."/>
            <person name="Castelle C.J."/>
            <person name="Probst A.J."/>
            <person name="Thomas B.C."/>
            <person name="Singh A."/>
            <person name="Wilkins M.J."/>
            <person name="Karaoz U."/>
            <person name="Brodie E.L."/>
            <person name="Williams K.H."/>
            <person name="Hubbard S.S."/>
            <person name="Banfield J.F."/>
        </authorList>
    </citation>
    <scope>NUCLEOTIDE SEQUENCE [LARGE SCALE GENOMIC DNA]</scope>
</reference>
<gene>
    <name evidence="7" type="ORF">A3J01_01000</name>
</gene>
<dbReference type="PROSITE" id="PS51191">
    <property type="entry name" value="FEMABX"/>
    <property type="match status" value="1"/>
</dbReference>
<keyword evidence="2" id="KW-0808">Transferase</keyword>
<dbReference type="GO" id="GO:0009252">
    <property type="term" value="P:peptidoglycan biosynthetic process"/>
    <property type="evidence" value="ECO:0007669"/>
    <property type="project" value="UniProtKB-KW"/>
</dbReference>
<keyword evidence="6" id="KW-0961">Cell wall biogenesis/degradation</keyword>
<keyword evidence="4" id="KW-0573">Peptidoglycan synthesis</keyword>
<evidence type="ECO:0000256" key="5">
    <source>
        <dbReference type="ARBA" id="ARBA00023315"/>
    </source>
</evidence>
<dbReference type="GO" id="GO:0008360">
    <property type="term" value="P:regulation of cell shape"/>
    <property type="evidence" value="ECO:0007669"/>
    <property type="project" value="UniProtKB-KW"/>
</dbReference>
<keyword evidence="3" id="KW-0133">Cell shape</keyword>
<name>A0A1F8H5T0_9BACT</name>
<dbReference type="EMBL" id="MGKV01000002">
    <property type="protein sequence ID" value="OGN32590.1"/>
    <property type="molecule type" value="Genomic_DNA"/>
</dbReference>
<comment type="caution">
    <text evidence="7">The sequence shown here is derived from an EMBL/GenBank/DDBJ whole genome shotgun (WGS) entry which is preliminary data.</text>
</comment>
<dbReference type="GO" id="GO:0071555">
    <property type="term" value="P:cell wall organization"/>
    <property type="evidence" value="ECO:0007669"/>
    <property type="project" value="UniProtKB-KW"/>
</dbReference>
<dbReference type="PANTHER" id="PTHR36174:SF1">
    <property type="entry name" value="LIPID II:GLYCINE GLYCYLTRANSFERASE"/>
    <property type="match status" value="1"/>
</dbReference>
<sequence>MQKMSNSFLQTSEWLDFQKSLGRQVWNFDNGKIRANIIRHDLPLGKNYLYIPHGPEFLIGDIQAGLGNEIKNFTQYLKQLGKEQKSIFIKMEPLADIVPELLYSSGIKLKRTAKHIQPQKTVILHLDLPEEELLSRMHHKTRYNIGLAGRKGLRLTGGDDIGEFWKLLKKTAKKDKFFTHERGYYEKLLNFFSGDKELKTKLYFVEHENKKLAAAIIGLFGDTAYYLHGAMDRDYRPLMAPYFMHWEIMKKLQATSYKLYDLWGVDSRKWPGVTRFKLGFGGDVVERPGSFDLPLAKLWYLVYKIARKFLCS</sequence>
<dbReference type="AlphaFoldDB" id="A0A1F8H5T0"/>
<dbReference type="PANTHER" id="PTHR36174">
    <property type="entry name" value="LIPID II:GLYCINE GLYCYLTRANSFERASE"/>
    <property type="match status" value="1"/>
</dbReference>
<comment type="similarity">
    <text evidence="1">Belongs to the FemABX family.</text>
</comment>
<organism evidence="7 8">
    <name type="scientific">Candidatus Yanofskybacteria bacterium RIFCSPLOWO2_02_FULL_45_18</name>
    <dbReference type="NCBI Taxonomy" id="1802707"/>
    <lineage>
        <taxon>Bacteria</taxon>
        <taxon>Candidatus Yanofskyibacteriota</taxon>
    </lineage>
</organism>
<evidence type="ECO:0000313" key="7">
    <source>
        <dbReference type="EMBL" id="OGN32590.1"/>
    </source>
</evidence>
<dbReference type="Gene3D" id="3.40.630.30">
    <property type="match status" value="2"/>
</dbReference>
<dbReference type="GO" id="GO:0016755">
    <property type="term" value="F:aminoacyltransferase activity"/>
    <property type="evidence" value="ECO:0007669"/>
    <property type="project" value="InterPro"/>
</dbReference>
<dbReference type="Proteomes" id="UP000177609">
    <property type="component" value="Unassembled WGS sequence"/>
</dbReference>
<accession>A0A1F8H5T0</accession>
<keyword evidence="5" id="KW-0012">Acyltransferase</keyword>
<evidence type="ECO:0000313" key="8">
    <source>
        <dbReference type="Proteomes" id="UP000177609"/>
    </source>
</evidence>
<proteinExistence type="inferred from homology"/>
<evidence type="ECO:0008006" key="9">
    <source>
        <dbReference type="Google" id="ProtNLM"/>
    </source>
</evidence>
<evidence type="ECO:0000256" key="1">
    <source>
        <dbReference type="ARBA" id="ARBA00009943"/>
    </source>
</evidence>
<protein>
    <recommendedName>
        <fullName evidence="9">BioF2-like acetyltransferase domain-containing protein</fullName>
    </recommendedName>
</protein>
<evidence type="ECO:0000256" key="6">
    <source>
        <dbReference type="ARBA" id="ARBA00023316"/>
    </source>
</evidence>
<dbReference type="InterPro" id="IPR050644">
    <property type="entry name" value="PG_Glycine_Bridge_Synth"/>
</dbReference>
<dbReference type="InterPro" id="IPR003447">
    <property type="entry name" value="FEMABX"/>
</dbReference>
<dbReference type="STRING" id="1802707.A3J01_01000"/>
<evidence type="ECO:0000256" key="3">
    <source>
        <dbReference type="ARBA" id="ARBA00022960"/>
    </source>
</evidence>
<dbReference type="Pfam" id="PF02388">
    <property type="entry name" value="FemAB"/>
    <property type="match status" value="2"/>
</dbReference>
<dbReference type="InterPro" id="IPR016181">
    <property type="entry name" value="Acyl_CoA_acyltransferase"/>
</dbReference>
<dbReference type="SUPFAM" id="SSF55729">
    <property type="entry name" value="Acyl-CoA N-acyltransferases (Nat)"/>
    <property type="match status" value="2"/>
</dbReference>